<evidence type="ECO:0000313" key="9">
    <source>
        <dbReference type="EMBL" id="CAH1270862.1"/>
    </source>
</evidence>
<dbReference type="InterPro" id="IPR051275">
    <property type="entry name" value="Cell_adhesion_signaling"/>
</dbReference>
<dbReference type="InterPro" id="IPR036179">
    <property type="entry name" value="Ig-like_dom_sf"/>
</dbReference>
<dbReference type="Proteomes" id="UP000838412">
    <property type="component" value="Chromosome 7"/>
</dbReference>
<feature type="domain" description="Ig-like" evidence="8">
    <location>
        <begin position="574"/>
        <end position="665"/>
    </location>
</feature>
<evidence type="ECO:0000256" key="1">
    <source>
        <dbReference type="ARBA" id="ARBA00004479"/>
    </source>
</evidence>
<reference evidence="9" key="1">
    <citation type="submission" date="2022-01" db="EMBL/GenBank/DDBJ databases">
        <authorList>
            <person name="Braso-Vives M."/>
        </authorList>
    </citation>
    <scope>NUCLEOTIDE SEQUENCE</scope>
</reference>
<evidence type="ECO:0000256" key="5">
    <source>
        <dbReference type="ARBA" id="ARBA00023319"/>
    </source>
</evidence>
<dbReference type="SUPFAM" id="SSF48726">
    <property type="entry name" value="Immunoglobulin"/>
    <property type="match status" value="5"/>
</dbReference>
<dbReference type="InterPro" id="IPR013162">
    <property type="entry name" value="CD80_C2-set"/>
</dbReference>
<dbReference type="GO" id="GO:0005886">
    <property type="term" value="C:plasma membrane"/>
    <property type="evidence" value="ECO:0007669"/>
    <property type="project" value="TreeGrafter"/>
</dbReference>
<keyword evidence="4" id="KW-0325">Glycoprotein</keyword>
<dbReference type="GO" id="GO:0005911">
    <property type="term" value="C:cell-cell junction"/>
    <property type="evidence" value="ECO:0007669"/>
    <property type="project" value="TreeGrafter"/>
</dbReference>
<keyword evidence="2 7" id="KW-0472">Membrane</keyword>
<dbReference type="GO" id="GO:0098609">
    <property type="term" value="P:cell-cell adhesion"/>
    <property type="evidence" value="ECO:0007669"/>
    <property type="project" value="TreeGrafter"/>
</dbReference>
<dbReference type="InterPro" id="IPR003599">
    <property type="entry name" value="Ig_sub"/>
</dbReference>
<dbReference type="SMART" id="SM00408">
    <property type="entry name" value="IGc2"/>
    <property type="match status" value="5"/>
</dbReference>
<feature type="region of interest" description="Disordered" evidence="6">
    <location>
        <begin position="235"/>
        <end position="316"/>
    </location>
</feature>
<feature type="domain" description="Ig-like" evidence="8">
    <location>
        <begin position="847"/>
        <end position="948"/>
    </location>
</feature>
<feature type="domain" description="Ig-like" evidence="8">
    <location>
        <begin position="762"/>
        <end position="836"/>
    </location>
</feature>
<dbReference type="InterPro" id="IPR013783">
    <property type="entry name" value="Ig-like_fold"/>
</dbReference>
<feature type="transmembrane region" description="Helical" evidence="7">
    <location>
        <begin position="954"/>
        <end position="978"/>
    </location>
</feature>
<name>A0A8K0EYM0_BRALA</name>
<dbReference type="GO" id="GO:0050839">
    <property type="term" value="F:cell adhesion molecule binding"/>
    <property type="evidence" value="ECO:0007669"/>
    <property type="project" value="TreeGrafter"/>
</dbReference>
<dbReference type="PANTHER" id="PTHR11640">
    <property type="entry name" value="NEPHRIN"/>
    <property type="match status" value="1"/>
</dbReference>
<evidence type="ECO:0000256" key="2">
    <source>
        <dbReference type="ARBA" id="ARBA00023136"/>
    </source>
</evidence>
<evidence type="ECO:0000256" key="3">
    <source>
        <dbReference type="ARBA" id="ARBA00023157"/>
    </source>
</evidence>
<sequence length="1231" mass="133069">MPPVPKSVKRLGHGTNDSGVEDLELQELAGTLKPRPPPRAGKQWTPAWLMPPRCLGTQPWSVPSPPGLDHAAALPWYAAVGVPSPPGLAHAAALPWYAAVERSESPRPGSCRRAALVRSRGAFRVPQAWLMPPRCLGTQPWSVPSPPGLAHAAALPWYAAVERSESPRPSSCRRAALVRSRGALRVPQAWLMPPRCLGTQPWAFRVPKAGLMPPRCLGTHAQPWSEIDRTLQREIKREGTRHPRDRTPEGPDTRGTRHPRDQTPEGPGTRGTGHPRDRPPEGPGTRGTRNPRDQEPEGPDTRGNAAHLPRNVGAPGKGLAVGHKSCQVWNISAREGGGVVEAWWRRGFQFVICGQGMVEAWWRRGGGVVEAWLRRGFRSVLCGQGRVEAWGRRGGGVGEGWVPVCALWARDGGGVVEAWLRRGFRSVLCGQGRVEAWGRRGGGVGEAWGRRGFRYVLCGQGRGEAWGRPNAAVYRVRPQPTAVLHGQTAVLRCAFDQLTEEELVIWDGPDFKVISYGRKVLHVYNRHHIVGDIASGEFNLEIRRTQLEDDGKYSCYTDPKAAASAVLTVVVPMPTPPTIAGGELTATAGEQLTLTCRASGGHPAARLTWLNGTRSLSTASVTTTTEEDQTLDLFLPRLTKWDNGANFTCLADQGFPQLARTKASSRILRVKYPPVVQVPSPSVHVREGEPASLSCMVDSNPKADVTWRKFGGSLPSLKMSREHVLHLPKVSKEDGGMYQCEADNGVPPHGLGTINLQVYHGPIMDSTMEDEVTMLYGQDDQSVHCVVTGNPKPHIRWRRKDTSLYWGNPLRFHRVRYDVQGTYQCVAANDGFREVTKDVFIDVVGKPAIGSGPTTVAVVDGGTARLRCEILGDPLPGRVTWFWRNNKGVENVVMATDYGLSIIEKPTNDGTSSTVLLKDVGISEEGTYVCQAANMFGEARREIRLEVTGTSGSLVVIIISMVTAALGLVGAVIVCVALKKRWICGEQKHDRSTLSSTRSMPPVPKSVKRLGHGTNDSGVEDLELQELDGTLKPRPPPRAGKEWTSVGLSYTGASVGLSYTGASVGLSYTGASVGLSYTGASVGLSYTGASVGLSYTGTSVGLSYTGASVGLSYTGASVGLSYTGTSVGLSYTGASVGLSYTGLAQVNVLPPYATVERHRPDGQDIRSRDDIPEEAAMDTEYTEHLAMEAPTPPPKDNLRRWRARAPPGGLSVRSSMLEAENDLNEIEAENI</sequence>
<keyword evidence="10" id="KW-1185">Reference proteome</keyword>
<dbReference type="Pfam" id="PF13927">
    <property type="entry name" value="Ig_3"/>
    <property type="match status" value="2"/>
</dbReference>
<keyword evidence="7" id="KW-1133">Transmembrane helix</keyword>
<evidence type="ECO:0000256" key="4">
    <source>
        <dbReference type="ARBA" id="ARBA00023180"/>
    </source>
</evidence>
<feature type="region of interest" description="Disordered" evidence="6">
    <location>
        <begin position="1"/>
        <end position="22"/>
    </location>
</feature>
<feature type="domain" description="Ig-like" evidence="8">
    <location>
        <begin position="469"/>
        <end position="568"/>
    </location>
</feature>
<feature type="region of interest" description="Disordered" evidence="6">
    <location>
        <begin position="991"/>
        <end position="1018"/>
    </location>
</feature>
<dbReference type="PROSITE" id="PS50835">
    <property type="entry name" value="IG_LIKE"/>
    <property type="match status" value="5"/>
</dbReference>
<dbReference type="CDD" id="cd00096">
    <property type="entry name" value="Ig"/>
    <property type="match status" value="2"/>
</dbReference>
<dbReference type="PANTHER" id="PTHR11640:SF164">
    <property type="entry name" value="MAM DOMAIN-CONTAINING GLYCOSYLPHOSPHATIDYLINOSITOL ANCHOR PROTEIN 1"/>
    <property type="match status" value="1"/>
</dbReference>
<evidence type="ECO:0000259" key="8">
    <source>
        <dbReference type="PROSITE" id="PS50835"/>
    </source>
</evidence>
<protein>
    <submittedName>
        <fullName evidence="9">KIRREL3 protein</fullName>
    </submittedName>
</protein>
<comment type="subcellular location">
    <subcellularLocation>
        <location evidence="1">Membrane</location>
        <topology evidence="1">Single-pass type I membrane protein</topology>
    </subcellularLocation>
</comment>
<keyword evidence="3" id="KW-1015">Disulfide bond</keyword>
<accession>A0A8K0EYM0</accession>
<evidence type="ECO:0000256" key="6">
    <source>
        <dbReference type="SAM" id="MobiDB-lite"/>
    </source>
</evidence>
<dbReference type="OrthoDB" id="10012075at2759"/>
<dbReference type="InterPro" id="IPR007110">
    <property type="entry name" value="Ig-like_dom"/>
</dbReference>
<keyword evidence="7" id="KW-0812">Transmembrane</keyword>
<dbReference type="Gene3D" id="2.60.40.10">
    <property type="entry name" value="Immunoglobulins"/>
    <property type="match status" value="5"/>
</dbReference>
<evidence type="ECO:0000313" key="10">
    <source>
        <dbReference type="Proteomes" id="UP000838412"/>
    </source>
</evidence>
<dbReference type="Pfam" id="PF08205">
    <property type="entry name" value="C2-set_2"/>
    <property type="match status" value="1"/>
</dbReference>
<feature type="domain" description="Ig-like" evidence="8">
    <location>
        <begin position="673"/>
        <end position="745"/>
    </location>
</feature>
<dbReference type="EMBL" id="OV696692">
    <property type="protein sequence ID" value="CAH1270862.1"/>
    <property type="molecule type" value="Genomic_DNA"/>
</dbReference>
<keyword evidence="5" id="KW-0393">Immunoglobulin domain</keyword>
<feature type="region of interest" description="Disordered" evidence="6">
    <location>
        <begin position="1185"/>
        <end position="1216"/>
    </location>
</feature>
<feature type="compositionally biased region" description="Basic and acidic residues" evidence="6">
    <location>
        <begin position="235"/>
        <end position="263"/>
    </location>
</feature>
<organism evidence="9 10">
    <name type="scientific">Branchiostoma lanceolatum</name>
    <name type="common">Common lancelet</name>
    <name type="synonym">Amphioxus lanceolatum</name>
    <dbReference type="NCBI Taxonomy" id="7740"/>
    <lineage>
        <taxon>Eukaryota</taxon>
        <taxon>Metazoa</taxon>
        <taxon>Chordata</taxon>
        <taxon>Cephalochordata</taxon>
        <taxon>Leptocardii</taxon>
        <taxon>Amphioxiformes</taxon>
        <taxon>Branchiostomatidae</taxon>
        <taxon>Branchiostoma</taxon>
    </lineage>
</organism>
<gene>
    <name evidence="9" type="primary">KIRREL3</name>
    <name evidence="9" type="ORF">BLAG_LOCUS23033</name>
</gene>
<dbReference type="AlphaFoldDB" id="A0A8K0EYM0"/>
<evidence type="ECO:0000256" key="7">
    <source>
        <dbReference type="SAM" id="Phobius"/>
    </source>
</evidence>
<dbReference type="SMART" id="SM00409">
    <property type="entry name" value="IG"/>
    <property type="match status" value="5"/>
</dbReference>
<proteinExistence type="predicted"/>
<dbReference type="InterPro" id="IPR003598">
    <property type="entry name" value="Ig_sub2"/>
</dbReference>